<dbReference type="GO" id="GO:0007165">
    <property type="term" value="P:signal transduction"/>
    <property type="evidence" value="ECO:0007669"/>
    <property type="project" value="UniProtKB-ARBA"/>
</dbReference>
<dbReference type="SUPFAM" id="SSF48350">
    <property type="entry name" value="GTPase activation domain, GAP"/>
    <property type="match status" value="1"/>
</dbReference>
<dbReference type="PANTHER" id="PTHR10194:SF60">
    <property type="entry name" value="RAS GTPASE-ACTIVATING PROTEIN RASKOL"/>
    <property type="match status" value="1"/>
</dbReference>
<comment type="caution">
    <text evidence="4">The sequence shown here is derived from an EMBL/GenBank/DDBJ whole genome shotgun (WGS) entry which is preliminary data.</text>
</comment>
<dbReference type="VEuPathDB" id="FungiDB:DIURU_002867"/>
<keyword evidence="1" id="KW-0343">GTPase activation</keyword>
<dbReference type="GO" id="GO:0005096">
    <property type="term" value="F:GTPase activator activity"/>
    <property type="evidence" value="ECO:0007669"/>
    <property type="project" value="UniProtKB-KW"/>
</dbReference>
<protein>
    <recommendedName>
        <fullName evidence="3">Ras-GAP domain-containing protein</fullName>
    </recommendedName>
</protein>
<feature type="domain" description="Ras-GAP" evidence="3">
    <location>
        <begin position="1222"/>
        <end position="1410"/>
    </location>
</feature>
<evidence type="ECO:0000313" key="5">
    <source>
        <dbReference type="Proteomes" id="UP000449547"/>
    </source>
</evidence>
<dbReference type="Pfam" id="PF00616">
    <property type="entry name" value="RasGAP"/>
    <property type="match status" value="1"/>
</dbReference>
<evidence type="ECO:0000259" key="3">
    <source>
        <dbReference type="PROSITE" id="PS50018"/>
    </source>
</evidence>
<dbReference type="PANTHER" id="PTHR10194">
    <property type="entry name" value="RAS GTPASE-ACTIVATING PROTEINS"/>
    <property type="match status" value="1"/>
</dbReference>
<keyword evidence="5" id="KW-1185">Reference proteome</keyword>
<feature type="region of interest" description="Disordered" evidence="2">
    <location>
        <begin position="169"/>
        <end position="209"/>
    </location>
</feature>
<dbReference type="OMA" id="LPMGYHE"/>
<gene>
    <name evidence="4" type="ORF">DIURU_002867</name>
</gene>
<dbReference type="InterPro" id="IPR036865">
    <property type="entry name" value="CRAL-TRIO_dom_sf"/>
</dbReference>
<name>A0A642UNP8_DIURU</name>
<dbReference type="Gene3D" id="2.30.29.30">
    <property type="entry name" value="Pleckstrin-homology domain (PH domain)/Phosphotyrosine-binding domain (PTB)"/>
    <property type="match status" value="1"/>
</dbReference>
<dbReference type="Proteomes" id="UP000449547">
    <property type="component" value="Unassembled WGS sequence"/>
</dbReference>
<dbReference type="EMBL" id="SWFT01000090">
    <property type="protein sequence ID" value="KAA8902413.1"/>
    <property type="molecule type" value="Genomic_DNA"/>
</dbReference>
<evidence type="ECO:0000256" key="2">
    <source>
        <dbReference type="SAM" id="MobiDB-lite"/>
    </source>
</evidence>
<dbReference type="SMART" id="SM00323">
    <property type="entry name" value="RasGAP"/>
    <property type="match status" value="1"/>
</dbReference>
<dbReference type="InterPro" id="IPR023152">
    <property type="entry name" value="RasGAP_CS"/>
</dbReference>
<proteinExistence type="predicted"/>
<dbReference type="InterPro" id="IPR016024">
    <property type="entry name" value="ARM-type_fold"/>
</dbReference>
<evidence type="ECO:0000313" key="4">
    <source>
        <dbReference type="EMBL" id="KAA8902413.1"/>
    </source>
</evidence>
<dbReference type="Gene3D" id="1.10.506.10">
    <property type="entry name" value="GTPase Activation - p120gap, domain 1"/>
    <property type="match status" value="1"/>
</dbReference>
<dbReference type="PROSITE" id="PS00509">
    <property type="entry name" value="RAS_GTPASE_ACTIV_1"/>
    <property type="match status" value="1"/>
</dbReference>
<dbReference type="GeneID" id="54781518"/>
<evidence type="ECO:0000256" key="1">
    <source>
        <dbReference type="ARBA" id="ARBA00022468"/>
    </source>
</evidence>
<reference evidence="4 5" key="1">
    <citation type="submission" date="2019-07" db="EMBL/GenBank/DDBJ databases">
        <title>Genome assembly of two rare yeast pathogens: Diutina rugosa and Trichomonascus ciferrii.</title>
        <authorList>
            <person name="Mixao V."/>
            <person name="Saus E."/>
            <person name="Hansen A."/>
            <person name="Lass-Flor C."/>
            <person name="Gabaldon T."/>
        </authorList>
    </citation>
    <scope>NUCLEOTIDE SEQUENCE [LARGE SCALE GENOMIC DNA]</scope>
    <source>
        <strain evidence="4 5">CBS 613</strain>
    </source>
</reference>
<dbReference type="SUPFAM" id="SSF48371">
    <property type="entry name" value="ARM repeat"/>
    <property type="match status" value="1"/>
</dbReference>
<dbReference type="RefSeq" id="XP_034012398.1">
    <property type="nucleotide sequence ID" value="XM_034155565.1"/>
</dbReference>
<dbReference type="InterPro" id="IPR039360">
    <property type="entry name" value="Ras_GTPase"/>
</dbReference>
<dbReference type="OrthoDB" id="28245at2759"/>
<accession>A0A642UNP8</accession>
<sequence>MDNAGVNEHVEYVQMLCKRILSFLPNRTGHSVDEIEMNTQFITTKKLLSETQANFPEVVSYIIYCCSNQLSNIAESDTKLKNRDERSVTTTYMLTKLLAEMLKENWHRQTTVFTSIVDFEIVSNYSRFSYYDKPSPIQPPSLVAEILDTFVQLMSSRPVRQVFGLLKEDSSSSSSSSAPNVPSTPSSITSAPTTPSVPKPSPLANIGSMGFGSSENSREVYPSAIGTAAGVGGFPDLSSPSSRNQSTQLASPNVMFSEVSRIDSYITEIDNNLELILRYIASANPAEYYQYLHQRLLMDKGSDTMITEDVLKIYCPLVKFMFFSKGNSRQAGVDNFSAVNRIKSTRWKLTYLTFTAINVRNQTFCRPQDFADIVTMEIEEVCRDIFDFAYSLNDSRDLSVSKRSMYFIQTWFLILCPSEFSEFISSKPKLRPNKRLKFLAALVRDAHARKSIEPFSAIVNIFHVGARLPPTHPIAQFTKKYLDQVYDLLTTFPHESTLDNRYENCLVSLYLAALMVSPQAYMKLIIQKFIDYKDNVKEVKILVKIIKGVSVSDGPAFMQLMKTLAIPLKSMIFRSESMFGPDAAQASKEQSKLLQTSLDQYSDMPSSASINSNKPLNNAEEMLAILFQVFTAAPELYFQDPNASELTSINESTISAMSSYAHDVTNPLKQAFTKSTTLFQAACDLALKSVELKATNEFVEVSNFLVTNLVVQSLCEAGLSLSINDPKFKASFVFINEFMAKREPLAQAIEKNRVAQDPQVNKVIHSGLCSALEQILLVSLCTHDIQFYNIAKSTMRWYIQECKRSCNCQLRPTFERIINENAVFTGFVSLHKKFKSILREAYPTESLYQVWLVIYQRWRELLENKSIINDENLVFRHFTGFLVSTSGCFVSQEFDSRALVYISEFFDKCIGLLMSKDLVIRVVIKETLSAEAHIHTYHLIISKLIGLAEHYTQSKIFTEDSMLFIEQSLVIMSSMIGLRNEGSFLIISLLPEFLSVVFRYVENVTDPSERMRLKLRFCRLGCSVESAKRDFGILGSNHLRNRWAKRSADWLEDALFHTAEDGDDELIYMNADFATQCSKVLALQLEELVLEVPDGIKESEQRKYKDLAFGNFFSLFYKIIQKYTTDSPNRHKYKFHLIADNVLKCISNVLQSDTDIGMQFVLPLGYHSNTKIRALFLNVFSWMLTSRQIRMQREEFPEDTIYRLTGSAIVYGAVARVASSTEHNLLASALYGVFSYTRQLDMLFDVLLHDEIITNCQRSVDIFRRNSTITRLLSTFAKDAGSAYLQDVIAPFINELLVKDITFEVEKVVDVDEKAQQDALVFMQYFEQLVDRIVSTKVPASIQFVCHAISKVVLEKFEDASLVAVGSFIFLRFLCPAIVSPESFVNISVTDARTKRSLMQLVKVLQNVANDSLSLLKWPALAPHQASLFAIKEKVYQFLQQVSGPVSGYPFEAVSQKPLAELRYLHKFLYHNYSQIRSKFLLGDPYQEVLHLQKKINAWCQVDGVMSELRLPKPNVKLQITSAYRQVDQNAQSNAYNDFMAKMSLTYVEKALDSVIIRNSIFHDGTPVVVLSFRYMFSIGQDIQFMIYKLFECAAQVWDNQFYMVYDFTEYEFRVDDIRYYCSIFMEYAPVQMIHNCKRVYYFNIPVRFAHETAAATLSVRRDRNEFNTQLYAYSQVDKKEIINNLCLDTLTVSVSRDVRVSFSDCQLVISDTRVVPVSVRLGREWLQICSEERIEYSRANSTTPYFYPVEVYRLSKITKCEVSDGHENEFTIWLENSQLVLRSPERAEIMRFLYFSTSRLAKNHDYLIRDHELGEHFMPWFGRLYNIVFQGLLSKDTEVRQAASNLFASLSNYFNIDFGLKTTHSKSVALPSDITSFVVTVSEHLAQSQPKMTFRIFKAFFDNYDKLPNETRLSSIMVLRPWVDNVFRHVFVGYSDNGNERVAEIARQFCRMTVAHQDNAAFMNDYIWRPLFAQEPLLPVLIDEVVSFAIDNTSHGNWDFITGVISPSVEVCSEVVDKLLKCVTQAKQNDSMVASRSKLFEIRVLVNICASLFFNSYSMTRLFFADIFFLVTLFIDNVYLEFGADLQKLVINMIQSFFHKPKITAKEEKLVDDSIQYFSDQRAKMLFGVSRDIALTGQISDASQVYNRALNFETLCDYLDNFLQEMGSTADKLVWRSRWVSNAIEVATSMDSLFQNRALMIVGILSKQGCSDAMASRFLRIISNDDLNGLDVTTNAVIATSRIIHGLPKHSILPPVLLWPQLCFGLLDYSELYQASTSILVESLANLVIEEGYIDRAFESRKLLEPLYSEFAEAKNVIITKKNFHYHVLVVFTQGMRISHYKSTSLESLKSYLSKSILRTKKLDPYLEVDNDIDHLTFIALSSSSIEFAEFLNTVGLGHLELIDIGYPLPKVVIDFFLANHDPARICLLIATQLYCAETVDSLYKSRFLPLYRYLLANNKNLGFLVYPTMRKALECSFINTTSDATIEIIAEIKKNVLAYSIDAKRSQVEIDNLLERNQLRLLNREHGVPNPDLCRPALFQAEVGSVVKNLQTMVYRASCLVVDNQPITEE</sequence>
<organism evidence="4 5">
    <name type="scientific">Diutina rugosa</name>
    <name type="common">Yeast</name>
    <name type="synonym">Candida rugosa</name>
    <dbReference type="NCBI Taxonomy" id="5481"/>
    <lineage>
        <taxon>Eukaryota</taxon>
        <taxon>Fungi</taxon>
        <taxon>Dikarya</taxon>
        <taxon>Ascomycota</taxon>
        <taxon>Saccharomycotina</taxon>
        <taxon>Pichiomycetes</taxon>
        <taxon>Debaryomycetaceae</taxon>
        <taxon>Diutina</taxon>
    </lineage>
</organism>
<feature type="compositionally biased region" description="Low complexity" evidence="2">
    <location>
        <begin position="171"/>
        <end position="194"/>
    </location>
</feature>
<dbReference type="PROSITE" id="PS50018">
    <property type="entry name" value="RAS_GTPASE_ACTIV_2"/>
    <property type="match status" value="1"/>
</dbReference>
<dbReference type="InterPro" id="IPR008936">
    <property type="entry name" value="Rho_GTPase_activation_prot"/>
</dbReference>
<dbReference type="InterPro" id="IPR011993">
    <property type="entry name" value="PH-like_dom_sf"/>
</dbReference>
<dbReference type="InterPro" id="IPR001936">
    <property type="entry name" value="RasGAP_dom"/>
</dbReference>
<dbReference type="Gene3D" id="3.40.525.10">
    <property type="entry name" value="CRAL-TRIO lipid binding domain"/>
    <property type="match status" value="1"/>
</dbReference>